<sequence>MQRKCLQQLTAPYSGSSCSTQCNCGKLAWPRVSSRCSSRPASMVNLSSCCQRCGSTCRNCLEPLRCLARG</sequence>
<name>A0ABY8TUE9_TETOB</name>
<reference evidence="1 2" key="1">
    <citation type="submission" date="2023-05" db="EMBL/GenBank/DDBJ databases">
        <title>A 100% complete, gapless, phased diploid assembly of the Scenedesmus obliquus UTEX 3031 genome.</title>
        <authorList>
            <person name="Biondi T.C."/>
            <person name="Hanschen E.R."/>
            <person name="Kwon T."/>
            <person name="Eng W."/>
            <person name="Kruse C.P.S."/>
            <person name="Koehler S.I."/>
            <person name="Kunde Y."/>
            <person name="Gleasner C.D."/>
            <person name="You Mak K.T."/>
            <person name="Polle J."/>
            <person name="Hovde B.T."/>
            <person name="Starkenburg S.R."/>
        </authorList>
    </citation>
    <scope>NUCLEOTIDE SEQUENCE [LARGE SCALE GENOMIC DNA]</scope>
    <source>
        <strain evidence="1 2">DOE0152z</strain>
    </source>
</reference>
<evidence type="ECO:0000313" key="2">
    <source>
        <dbReference type="Proteomes" id="UP001244341"/>
    </source>
</evidence>
<accession>A0ABY8TUE9</accession>
<evidence type="ECO:0000313" key="1">
    <source>
        <dbReference type="EMBL" id="WIA12759.1"/>
    </source>
</evidence>
<proteinExistence type="predicted"/>
<keyword evidence="2" id="KW-1185">Reference proteome</keyword>
<organism evidence="1 2">
    <name type="scientific">Tetradesmus obliquus</name>
    <name type="common">Green alga</name>
    <name type="synonym">Acutodesmus obliquus</name>
    <dbReference type="NCBI Taxonomy" id="3088"/>
    <lineage>
        <taxon>Eukaryota</taxon>
        <taxon>Viridiplantae</taxon>
        <taxon>Chlorophyta</taxon>
        <taxon>core chlorophytes</taxon>
        <taxon>Chlorophyceae</taxon>
        <taxon>CS clade</taxon>
        <taxon>Sphaeropleales</taxon>
        <taxon>Scenedesmaceae</taxon>
        <taxon>Tetradesmus</taxon>
    </lineage>
</organism>
<protein>
    <submittedName>
        <fullName evidence="1">Uncharacterized protein</fullName>
    </submittedName>
</protein>
<dbReference type="Proteomes" id="UP001244341">
    <property type="component" value="Chromosome 4b"/>
</dbReference>
<dbReference type="EMBL" id="CP126211">
    <property type="protein sequence ID" value="WIA12759.1"/>
    <property type="molecule type" value="Genomic_DNA"/>
</dbReference>
<gene>
    <name evidence="1" type="ORF">OEZ85_006393</name>
</gene>